<feature type="domain" description="BRCT" evidence="7">
    <location>
        <begin position="9"/>
        <end position="97"/>
    </location>
</feature>
<dbReference type="CDD" id="cd17714">
    <property type="entry name" value="BRCT_PAXIP1_rpt1"/>
    <property type="match status" value="1"/>
</dbReference>
<feature type="domain" description="BRCT" evidence="7">
    <location>
        <begin position="98"/>
        <end position="188"/>
    </location>
</feature>
<dbReference type="Pfam" id="PF16589">
    <property type="entry name" value="BRCT_2"/>
    <property type="match status" value="1"/>
</dbReference>
<dbReference type="Pfam" id="PF12738">
    <property type="entry name" value="PTCB-BRCT"/>
    <property type="match status" value="2"/>
</dbReference>
<dbReference type="Proteomes" id="UP000759131">
    <property type="component" value="Unassembled WGS sequence"/>
</dbReference>
<sequence>MSSLEEEVSKEQTFKEVQFSLCEDVSQYENVKKLLLSGGAKFFNYLSDNVTHLIGDNPDHPSVSEAVEIYEKPVVTSRWVWMSAKASLLLPTAGFSPFKSQLFSNIIACPSNISGTDVQSLWAMITYYGGSFRLQLEADCTHLISTKPEGQKYEKAVHTNDAIKIVTPDWVIDSVKNKSICDEDLYHPRLLIFNNTSQSSIPSAKVELSDFSTPSAAPMATSMAVSSAPASVTIAFTTVANTTASSTAPQLALRTVSLPTTAMITTFSIAPPLQSSPTAVQGGRVRVFLPPQQMRLMQMKQNQIRQLSAGGGPTMVAPTQQQVMNIQQMIQQQQRQAHPLPPQQQQQLPQQQLQHVLDPNSMDPNHQQPPQQQTLQQQPPQQWNINQQFMAQTSQQTGAPVSQQQPIQVISSQGAGPELTKLRPINATGGQQPRQVYLAVQQQRPQHFIQVSQQQQSQQQRPQSNIIIQQRGPTPGSVQSVRLQQAPQHLIQLQQRHPGPYVRTTQQHIIIQQQNQQAIQRQLQLQQQGLQPNQSMPNQLQGQQTGVIGHPQVQQRMTAARIPQQFLQQNQMRGQQIRVVSVVSVSSANTDSVPSAATTAAATAVRTAAQIPHTISPMIATLSNIQTIPNASTVCVSAQVSPTISTITNTTTLSTATSSGPQPNTTCCVTSPVVNPKTKTALANLLNNRLQSGGNNTGVSTRGEGGSTTTPTEVYSPTVCSVSGSLSLSSSTTSLPNNKTGLGFIGSPGVAMPSGAEMGQHLRAVGAMVGDDPSASHHNHAQQQLMQIRYFGVDSKVPIPREQCLLGCVFHLFGFEALVEHKILDLWVKKLIKFGAEVERQYSSAKCTHVLCDNTHHPFIKECLREGKRCVTPYWLNDVVSDKKLLPPTKIYHLPHSFNETKPCKQHIITMTNFEGEERLRIKEMILKTGAKYTSYLSQKNTIIICKRLEGEKYRKSVEWRLAIVNTVWLHDILFGQMEALQLSSIHKKYQNFDLKDALRIEHQTVQLLMNAWRQPIRLTEDFISPVSIKEESISNTSLITTNNNSLPALQTPNPVEVVKNIRIMFTSIRDNNRHELRAVVLALGGRLTSVANDVTHLVTDRMVRTVKFLCAFGSCKHIVTSEWLIESGKQNRFVDENDYRLCDSTAEKHFGFCLEHSFNIRNPQLFKSYVFYITNGCIPSPKVLKEVIECTGGQAVTSRRPTKRQMKHMRENGLKFIVITCENDIHLCDLFFTRKVDVLNVEFVLSGILKQELDFDLYGFKQNIFKE</sequence>
<feature type="domain" description="BRCT" evidence="7">
    <location>
        <begin position="899"/>
        <end position="974"/>
    </location>
</feature>
<reference evidence="8" key="1">
    <citation type="submission" date="2020-11" db="EMBL/GenBank/DDBJ databases">
        <authorList>
            <person name="Tran Van P."/>
        </authorList>
    </citation>
    <scope>NUCLEOTIDE SEQUENCE</scope>
</reference>
<dbReference type="AlphaFoldDB" id="A0A7R9Q0S0"/>
<keyword evidence="2" id="KW-0227">DNA damage</keyword>
<dbReference type="Gene3D" id="3.40.50.10190">
    <property type="entry name" value="BRCT domain"/>
    <property type="match status" value="6"/>
</dbReference>
<dbReference type="OrthoDB" id="342264at2759"/>
<feature type="region of interest" description="Disordered" evidence="6">
    <location>
        <begin position="328"/>
        <end position="380"/>
    </location>
</feature>
<feature type="region of interest" description="Disordered" evidence="6">
    <location>
        <begin position="689"/>
        <end position="714"/>
    </location>
</feature>
<evidence type="ECO:0000259" key="7">
    <source>
        <dbReference type="PROSITE" id="PS50172"/>
    </source>
</evidence>
<feature type="compositionally biased region" description="Low complexity" evidence="6">
    <location>
        <begin position="328"/>
        <end position="354"/>
    </location>
</feature>
<evidence type="ECO:0000256" key="3">
    <source>
        <dbReference type="ARBA" id="ARBA00023242"/>
    </source>
</evidence>
<dbReference type="PANTHER" id="PTHR23196:SF1">
    <property type="entry name" value="PAX-INTERACTING PROTEIN 1"/>
    <property type="match status" value="1"/>
</dbReference>
<evidence type="ECO:0000313" key="9">
    <source>
        <dbReference type="Proteomes" id="UP000759131"/>
    </source>
</evidence>
<evidence type="ECO:0000256" key="4">
    <source>
        <dbReference type="ARBA" id="ARBA00023858"/>
    </source>
</evidence>
<dbReference type="InterPro" id="IPR051579">
    <property type="entry name" value="DDR_Transcriptional_Reg"/>
</dbReference>
<dbReference type="CDD" id="cd17711">
    <property type="entry name" value="BRCT_PAXIP1_rpt3"/>
    <property type="match status" value="1"/>
</dbReference>
<name>A0A7R9Q0S0_9ACAR</name>
<dbReference type="PANTHER" id="PTHR23196">
    <property type="entry name" value="PAX TRANSCRIPTION ACTIVATION DOMAIN INTERACTING PROTEIN"/>
    <property type="match status" value="1"/>
</dbReference>
<dbReference type="InterPro" id="IPR001357">
    <property type="entry name" value="BRCT_dom"/>
</dbReference>
<proteinExistence type="predicted"/>
<dbReference type="PROSITE" id="PS50172">
    <property type="entry name" value="BRCT"/>
    <property type="match status" value="5"/>
</dbReference>
<evidence type="ECO:0000256" key="5">
    <source>
        <dbReference type="ARBA" id="ARBA00030146"/>
    </source>
</evidence>
<dbReference type="SUPFAM" id="SSF52113">
    <property type="entry name" value="BRCT domain"/>
    <property type="match status" value="5"/>
</dbReference>
<accession>A0A7R9Q0S0</accession>
<dbReference type="CDD" id="cd18440">
    <property type="entry name" value="BRCT_PAXIP1_rpt6"/>
    <property type="match status" value="1"/>
</dbReference>
<evidence type="ECO:0000256" key="1">
    <source>
        <dbReference type="ARBA" id="ARBA00004123"/>
    </source>
</evidence>
<evidence type="ECO:0000313" key="8">
    <source>
        <dbReference type="EMBL" id="CAD7627975.1"/>
    </source>
</evidence>
<keyword evidence="3" id="KW-0539">Nucleus</keyword>
<protein>
    <recommendedName>
        <fullName evidence="4">PAX-interacting protein 1</fullName>
    </recommendedName>
    <alternativeName>
        <fullName evidence="5">PAX transactivation activation domain-interacting protein</fullName>
    </alternativeName>
</protein>
<feature type="compositionally biased region" description="Low complexity" evidence="6">
    <location>
        <begin position="364"/>
        <end position="380"/>
    </location>
</feature>
<dbReference type="EMBL" id="CAJPIZ010005232">
    <property type="protein sequence ID" value="CAG2108405.1"/>
    <property type="molecule type" value="Genomic_DNA"/>
</dbReference>
<dbReference type="EMBL" id="OC859807">
    <property type="protein sequence ID" value="CAD7627975.1"/>
    <property type="molecule type" value="Genomic_DNA"/>
</dbReference>
<organism evidence="8">
    <name type="scientific">Medioppia subpectinata</name>
    <dbReference type="NCBI Taxonomy" id="1979941"/>
    <lineage>
        <taxon>Eukaryota</taxon>
        <taxon>Metazoa</taxon>
        <taxon>Ecdysozoa</taxon>
        <taxon>Arthropoda</taxon>
        <taxon>Chelicerata</taxon>
        <taxon>Arachnida</taxon>
        <taxon>Acari</taxon>
        <taxon>Acariformes</taxon>
        <taxon>Sarcoptiformes</taxon>
        <taxon>Oribatida</taxon>
        <taxon>Brachypylina</taxon>
        <taxon>Oppioidea</taxon>
        <taxon>Oppiidae</taxon>
        <taxon>Medioppia</taxon>
    </lineage>
</organism>
<feature type="domain" description="BRCT" evidence="7">
    <location>
        <begin position="800"/>
        <end position="893"/>
    </location>
</feature>
<dbReference type="GO" id="GO:0044666">
    <property type="term" value="C:MLL3/4 complex"/>
    <property type="evidence" value="ECO:0007669"/>
    <property type="project" value="TreeGrafter"/>
</dbReference>
<gene>
    <name evidence="8" type="ORF">OSB1V03_LOCUS8399</name>
</gene>
<dbReference type="CDD" id="cd17730">
    <property type="entry name" value="BRCT_PAXIP1_rpt4"/>
    <property type="match status" value="1"/>
</dbReference>
<evidence type="ECO:0000256" key="2">
    <source>
        <dbReference type="ARBA" id="ARBA00022763"/>
    </source>
</evidence>
<keyword evidence="9" id="KW-1185">Reference proteome</keyword>
<dbReference type="Pfam" id="PF16770">
    <property type="entry name" value="RTT107_BRCT_5"/>
    <property type="match status" value="1"/>
</dbReference>
<feature type="domain" description="BRCT" evidence="7">
    <location>
        <begin position="1054"/>
        <end position="1142"/>
    </location>
</feature>
<comment type="subcellular location">
    <subcellularLocation>
        <location evidence="1">Nucleus</location>
    </subcellularLocation>
</comment>
<dbReference type="CDD" id="cd17710">
    <property type="entry name" value="BRCT_PAXIP1_rpt2"/>
    <property type="match status" value="1"/>
</dbReference>
<feature type="compositionally biased region" description="Polar residues" evidence="6">
    <location>
        <begin position="689"/>
        <end position="700"/>
    </location>
</feature>
<dbReference type="InterPro" id="IPR036420">
    <property type="entry name" value="BRCT_dom_sf"/>
</dbReference>
<dbReference type="SMART" id="SM00292">
    <property type="entry name" value="BRCT"/>
    <property type="match status" value="6"/>
</dbReference>
<dbReference type="GO" id="GO:0006974">
    <property type="term" value="P:DNA damage response"/>
    <property type="evidence" value="ECO:0007669"/>
    <property type="project" value="UniProtKB-KW"/>
</dbReference>
<evidence type="ECO:0000256" key="6">
    <source>
        <dbReference type="SAM" id="MobiDB-lite"/>
    </source>
</evidence>